<keyword evidence="2" id="KW-1133">Transmembrane helix</keyword>
<organism evidence="3 4">
    <name type="scientific">Mogibacterium diversum</name>
    <dbReference type="NCBI Taxonomy" id="114527"/>
    <lineage>
        <taxon>Bacteria</taxon>
        <taxon>Bacillati</taxon>
        <taxon>Bacillota</taxon>
        <taxon>Clostridia</taxon>
        <taxon>Peptostreptococcales</taxon>
        <taxon>Anaerovoracaceae</taxon>
        <taxon>Mogibacterium</taxon>
    </lineage>
</organism>
<feature type="non-terminal residue" evidence="3">
    <location>
        <position position="1"/>
    </location>
</feature>
<feature type="region of interest" description="Disordered" evidence="1">
    <location>
        <begin position="245"/>
        <end position="311"/>
    </location>
</feature>
<dbReference type="Proteomes" id="UP000722050">
    <property type="component" value="Unassembled WGS sequence"/>
</dbReference>
<evidence type="ECO:0000256" key="2">
    <source>
        <dbReference type="SAM" id="Phobius"/>
    </source>
</evidence>
<evidence type="ECO:0000313" key="4">
    <source>
        <dbReference type="Proteomes" id="UP000722050"/>
    </source>
</evidence>
<name>A0A930EED5_9FIRM</name>
<accession>A0A930EED5</accession>
<feature type="transmembrane region" description="Helical" evidence="2">
    <location>
        <begin position="39"/>
        <end position="67"/>
    </location>
</feature>
<dbReference type="AlphaFoldDB" id="A0A930EED5"/>
<keyword evidence="2" id="KW-0812">Transmembrane</keyword>
<gene>
    <name evidence="3" type="ORF">HXM71_06515</name>
</gene>
<feature type="non-terminal residue" evidence="3">
    <location>
        <position position="764"/>
    </location>
</feature>
<proteinExistence type="predicted"/>
<evidence type="ECO:0000256" key="1">
    <source>
        <dbReference type="SAM" id="MobiDB-lite"/>
    </source>
</evidence>
<sequence length="764" mass="81667">PNNALAAEQVPNYSSESFYKKDKDQAEEKKKKKRKFKKYGPIGAIIGIMITVMVTFSGSTLFAPFALVANGLEQFNTLRASMNIRTSYIMPRMIKGGGLNSSLTTKGIFGRGSEKFKISDSMSKKLGQNGIKYIETTGTDGNPLNLLFYEDGPNGKPMAIASYDGDKSRIPSTIELPSAEVDASGNRLTTSVNIDTDSHYSFKDAMKSDSSFFKAEEKSTRTLKGHIAGWFDTVADKVDTMLGNGGRNKMGNLSKDASDEEIQKSAQADGIKEESENTKGQVQAESADEIDPDESSPVPVGEGTDEIKPGMDTESATHALTERAKKAAAAIGKASAIATAAGYSCAIMKVINQISQTIAGINKAKTLNFTTTALEAFDKAKAGDSSTEAHYIMNGLNQRGVTRDHYGNVIPGKESTSAWMSPAILGFFSNGQYNIKSNDPVAKKFNSELAVQRAVYHSNEVDSSDYSGNKMDLGAVLARSSGSLATYKGCVAISRSGNAIGLFAEIAGVILSGGISEFVKNVTGTLLTMAQATAISLAVGGIISFIVPTIAKSLAKNFIANMTGEDSAYILASGFHQYTAMQHRMSSGHPTKKSQLAQDYQAKQEVIANESRFARETLSPLDASSPYTFMGSIMNSLIPVAMTVSSPIQTVSRISNVFSSSVKNLLPSASAADMTKLKTSVNENCPSANATEDPLVMDAFCNNYISSDYSTIHMAMDDVVDHVGSSNLDFDKIDENVNNGNPPAKDGSELSKWIIACALRESSF</sequence>
<dbReference type="EMBL" id="JABZQH010000259">
    <property type="protein sequence ID" value="MBF1352751.1"/>
    <property type="molecule type" value="Genomic_DNA"/>
</dbReference>
<evidence type="ECO:0000313" key="3">
    <source>
        <dbReference type="EMBL" id="MBF1352751.1"/>
    </source>
</evidence>
<comment type="caution">
    <text evidence="3">The sequence shown here is derived from an EMBL/GenBank/DDBJ whole genome shotgun (WGS) entry which is preliminary data.</text>
</comment>
<protein>
    <submittedName>
        <fullName evidence="3">Uncharacterized protein</fullName>
    </submittedName>
</protein>
<reference evidence="3" key="1">
    <citation type="submission" date="2020-04" db="EMBL/GenBank/DDBJ databases">
        <title>Deep metagenomics examines the oral microbiome during advanced dental caries in children, revealing novel taxa and co-occurrences with host molecules.</title>
        <authorList>
            <person name="Baker J.L."/>
            <person name="Morton J.T."/>
            <person name="Dinis M."/>
            <person name="Alvarez R."/>
            <person name="Tran N.C."/>
            <person name="Knight R."/>
            <person name="Edlund A."/>
        </authorList>
    </citation>
    <scope>NUCLEOTIDE SEQUENCE</scope>
    <source>
        <strain evidence="3">JCVI_24_bin.8</strain>
    </source>
</reference>
<keyword evidence="2" id="KW-0472">Membrane</keyword>